<evidence type="ECO:0000313" key="2">
    <source>
        <dbReference type="Proteomes" id="UP000700596"/>
    </source>
</evidence>
<dbReference type="EMBL" id="JAGMWT010000011">
    <property type="protein sequence ID" value="KAH7119539.1"/>
    <property type="molecule type" value="Genomic_DNA"/>
</dbReference>
<dbReference type="Proteomes" id="UP000700596">
    <property type="component" value="Unassembled WGS sequence"/>
</dbReference>
<keyword evidence="2" id="KW-1185">Reference proteome</keyword>
<reference evidence="1" key="1">
    <citation type="journal article" date="2021" name="Nat. Commun.">
        <title>Genetic determinants of endophytism in the Arabidopsis root mycobiome.</title>
        <authorList>
            <person name="Mesny F."/>
            <person name="Miyauchi S."/>
            <person name="Thiergart T."/>
            <person name="Pickel B."/>
            <person name="Atanasova L."/>
            <person name="Karlsson M."/>
            <person name="Huettel B."/>
            <person name="Barry K.W."/>
            <person name="Haridas S."/>
            <person name="Chen C."/>
            <person name="Bauer D."/>
            <person name="Andreopoulos W."/>
            <person name="Pangilinan J."/>
            <person name="LaButti K."/>
            <person name="Riley R."/>
            <person name="Lipzen A."/>
            <person name="Clum A."/>
            <person name="Drula E."/>
            <person name="Henrissat B."/>
            <person name="Kohler A."/>
            <person name="Grigoriev I.V."/>
            <person name="Martin F.M."/>
            <person name="Hacquard S."/>
        </authorList>
    </citation>
    <scope>NUCLEOTIDE SEQUENCE</scope>
    <source>
        <strain evidence="1">MPI-CAGE-CH-0243</strain>
    </source>
</reference>
<sequence length="264" mass="30460">MIWHIEHTRLCGRCNVCVKPEIKPPLMDGALTFMKHCRLSVTHLSPIGIHTRGMLWRLSEPIHPNRFQQGRLSNRRSLSQRDVFQNGLNDYQRSRLLHLVGVLSRRNKRRCARLVNDLQGYLQCNKQSIRCSDWPPEFQMDMMAACIVDAMDTGKYLQLARSTEGSSAGGRSVPYRALFIRDRQEMQQPGPTYIFTSWARTDERAGDTMKSRTIAKYMSVEVSLDETIHGMTCLRTKQWINGLCFFGGEKKTSFVFPWPEALCE</sequence>
<comment type="caution">
    <text evidence="1">The sequence shown here is derived from an EMBL/GenBank/DDBJ whole genome shotgun (WGS) entry which is preliminary data.</text>
</comment>
<protein>
    <submittedName>
        <fullName evidence="1">Uncharacterized protein</fullName>
    </submittedName>
</protein>
<accession>A0A9P9IH93</accession>
<evidence type="ECO:0000313" key="1">
    <source>
        <dbReference type="EMBL" id="KAH7119539.1"/>
    </source>
</evidence>
<dbReference type="AlphaFoldDB" id="A0A9P9IH93"/>
<dbReference type="OrthoDB" id="270167at2759"/>
<gene>
    <name evidence="1" type="ORF">B0J11DRAFT_63495</name>
</gene>
<proteinExistence type="predicted"/>
<name>A0A9P9IH93_9PLEO</name>
<organism evidence="1 2">
    <name type="scientific">Dendryphion nanum</name>
    <dbReference type="NCBI Taxonomy" id="256645"/>
    <lineage>
        <taxon>Eukaryota</taxon>
        <taxon>Fungi</taxon>
        <taxon>Dikarya</taxon>
        <taxon>Ascomycota</taxon>
        <taxon>Pezizomycotina</taxon>
        <taxon>Dothideomycetes</taxon>
        <taxon>Pleosporomycetidae</taxon>
        <taxon>Pleosporales</taxon>
        <taxon>Torulaceae</taxon>
        <taxon>Dendryphion</taxon>
    </lineage>
</organism>